<dbReference type="Proteomes" id="UP000261600">
    <property type="component" value="Unplaced"/>
</dbReference>
<dbReference type="AlphaFoldDB" id="A0A3Q3Q5A3"/>
<reference evidence="2" key="2">
    <citation type="submission" date="2025-09" db="UniProtKB">
        <authorList>
            <consortium name="Ensembl"/>
        </authorList>
    </citation>
    <scope>IDENTIFICATION</scope>
</reference>
<proteinExistence type="predicted"/>
<evidence type="ECO:0000256" key="1">
    <source>
        <dbReference type="SAM" id="MobiDB-lite"/>
    </source>
</evidence>
<name>A0A3Q3Q5A3_MONAL</name>
<reference evidence="2" key="1">
    <citation type="submission" date="2025-08" db="UniProtKB">
        <authorList>
            <consortium name="Ensembl"/>
        </authorList>
    </citation>
    <scope>IDENTIFICATION</scope>
</reference>
<keyword evidence="3" id="KW-1185">Reference proteome</keyword>
<feature type="region of interest" description="Disordered" evidence="1">
    <location>
        <begin position="57"/>
        <end position="101"/>
    </location>
</feature>
<organism evidence="2 3">
    <name type="scientific">Monopterus albus</name>
    <name type="common">Swamp eel</name>
    <dbReference type="NCBI Taxonomy" id="43700"/>
    <lineage>
        <taxon>Eukaryota</taxon>
        <taxon>Metazoa</taxon>
        <taxon>Chordata</taxon>
        <taxon>Craniata</taxon>
        <taxon>Vertebrata</taxon>
        <taxon>Euteleostomi</taxon>
        <taxon>Actinopterygii</taxon>
        <taxon>Neopterygii</taxon>
        <taxon>Teleostei</taxon>
        <taxon>Neoteleostei</taxon>
        <taxon>Acanthomorphata</taxon>
        <taxon>Anabantaria</taxon>
        <taxon>Synbranchiformes</taxon>
        <taxon>Synbranchidae</taxon>
        <taxon>Monopterus</taxon>
    </lineage>
</organism>
<protein>
    <submittedName>
        <fullName evidence="2">Uncharacterized protein</fullName>
    </submittedName>
</protein>
<sequence>MIGRHSPLLQWNSEDEHLPLPSGQSMSPSQTHRRGIQAPFVHWNPTALQVTGGQEVSSLPSSQSFMLSHTEEDDTHWPWATPNEKHMMQRNSRVGGRKKTG</sequence>
<evidence type="ECO:0000313" key="3">
    <source>
        <dbReference type="Proteomes" id="UP000261600"/>
    </source>
</evidence>
<feature type="compositionally biased region" description="Low complexity" evidence="1">
    <location>
        <begin position="57"/>
        <end position="68"/>
    </location>
</feature>
<dbReference type="Ensembl" id="ENSMALT00000004905.1">
    <property type="protein sequence ID" value="ENSMALP00000004795.1"/>
    <property type="gene ID" value="ENSMALG00000003472.1"/>
</dbReference>
<evidence type="ECO:0000313" key="2">
    <source>
        <dbReference type="Ensembl" id="ENSMALP00000004795.1"/>
    </source>
</evidence>
<feature type="region of interest" description="Disordered" evidence="1">
    <location>
        <begin position="1"/>
        <end position="34"/>
    </location>
</feature>
<accession>A0A3Q3Q5A3</accession>